<dbReference type="RefSeq" id="WP_194109627.1">
    <property type="nucleotide sequence ID" value="NZ_JADFFL010000001.1"/>
</dbReference>
<dbReference type="EMBL" id="JADFFL010000001">
    <property type="protein sequence ID" value="MBE9660424.1"/>
    <property type="molecule type" value="Genomic_DNA"/>
</dbReference>
<name>A0A929PUT3_9SPHI</name>
<organism evidence="1 2">
    <name type="scientific">Mucilaginibacter myungsuensis</name>
    <dbReference type="NCBI Taxonomy" id="649104"/>
    <lineage>
        <taxon>Bacteria</taxon>
        <taxon>Pseudomonadati</taxon>
        <taxon>Bacteroidota</taxon>
        <taxon>Sphingobacteriia</taxon>
        <taxon>Sphingobacteriales</taxon>
        <taxon>Sphingobacteriaceae</taxon>
        <taxon>Mucilaginibacter</taxon>
    </lineage>
</organism>
<proteinExistence type="predicted"/>
<accession>A0A929PUT3</accession>
<reference evidence="1" key="1">
    <citation type="submission" date="2020-10" db="EMBL/GenBank/DDBJ databases">
        <title>Mucilaginibacter mali sp. nov., isolated from rhizosphere soil of apple orchard.</title>
        <authorList>
            <person name="Lee J.-S."/>
            <person name="Kim H.S."/>
            <person name="Kim J.-S."/>
        </authorList>
    </citation>
    <scope>NUCLEOTIDE SEQUENCE</scope>
    <source>
        <strain evidence="1">KCTC 22746</strain>
    </source>
</reference>
<evidence type="ECO:0000313" key="1">
    <source>
        <dbReference type="EMBL" id="MBE9660424.1"/>
    </source>
</evidence>
<keyword evidence="2" id="KW-1185">Reference proteome</keyword>
<evidence type="ECO:0000313" key="2">
    <source>
        <dbReference type="Proteomes" id="UP000622475"/>
    </source>
</evidence>
<dbReference type="Proteomes" id="UP000622475">
    <property type="component" value="Unassembled WGS sequence"/>
</dbReference>
<dbReference type="AlphaFoldDB" id="A0A929PUT3"/>
<gene>
    <name evidence="1" type="ORF">IRJ16_00870</name>
</gene>
<comment type="caution">
    <text evidence="1">The sequence shown here is derived from an EMBL/GenBank/DDBJ whole genome shotgun (WGS) entry which is preliminary data.</text>
</comment>
<sequence>MMMNYSRLMSERIDCFHAALAALPLPQDVPAEILVLSVGREQGNFCYRHVYAEADTLYFIFRRTGVTDGLKAVWECTDRELEMLAKERAELTHES</sequence>
<protein>
    <submittedName>
        <fullName evidence="1">Uncharacterized protein</fullName>
    </submittedName>
</protein>